<feature type="compositionally biased region" description="Polar residues" evidence="2">
    <location>
        <begin position="611"/>
        <end position="623"/>
    </location>
</feature>
<feature type="chain" id="PRO_5044836971" description="Rap-GAP domain-containing protein" evidence="3">
    <location>
        <begin position="35"/>
        <end position="721"/>
    </location>
</feature>
<dbReference type="SMART" id="SM00390">
    <property type="entry name" value="GoLoco"/>
    <property type="match status" value="2"/>
</dbReference>
<dbReference type="InterPro" id="IPR050989">
    <property type="entry name" value="Rap1_Ran_GAP"/>
</dbReference>
<proteinExistence type="predicted"/>
<protein>
    <recommendedName>
        <fullName evidence="4">Rap-GAP domain-containing protein</fullName>
    </recommendedName>
</protein>
<feature type="compositionally biased region" description="Low complexity" evidence="2">
    <location>
        <begin position="589"/>
        <end position="604"/>
    </location>
</feature>
<dbReference type="Gene3D" id="6.10.140.210">
    <property type="match status" value="1"/>
</dbReference>
<dbReference type="Pfam" id="PF21022">
    <property type="entry name" value="Rap-GAP_dimer"/>
    <property type="match status" value="1"/>
</dbReference>
<evidence type="ECO:0000313" key="5">
    <source>
        <dbReference type="EMBL" id="KAK7477903.1"/>
    </source>
</evidence>
<accession>A0ABD0JSR0</accession>
<dbReference type="Proteomes" id="UP001519460">
    <property type="component" value="Unassembled WGS sequence"/>
</dbReference>
<dbReference type="InterPro" id="IPR035974">
    <property type="entry name" value="Rap/Ran-GAP_sf"/>
</dbReference>
<keyword evidence="1" id="KW-0343">GTPase activation</keyword>
<organism evidence="5 6">
    <name type="scientific">Batillaria attramentaria</name>
    <dbReference type="NCBI Taxonomy" id="370345"/>
    <lineage>
        <taxon>Eukaryota</taxon>
        <taxon>Metazoa</taxon>
        <taxon>Spiralia</taxon>
        <taxon>Lophotrochozoa</taxon>
        <taxon>Mollusca</taxon>
        <taxon>Gastropoda</taxon>
        <taxon>Caenogastropoda</taxon>
        <taxon>Sorbeoconcha</taxon>
        <taxon>Cerithioidea</taxon>
        <taxon>Batillariidae</taxon>
        <taxon>Batillaria</taxon>
    </lineage>
</organism>
<dbReference type="SUPFAM" id="SSF111347">
    <property type="entry name" value="Rap/Ran-GAP"/>
    <property type="match status" value="1"/>
</dbReference>
<name>A0ABD0JSR0_9CAEN</name>
<dbReference type="PROSITE" id="PS50877">
    <property type="entry name" value="GOLOCO"/>
    <property type="match status" value="2"/>
</dbReference>
<evidence type="ECO:0000313" key="6">
    <source>
        <dbReference type="Proteomes" id="UP001519460"/>
    </source>
</evidence>
<sequence length="721" mass="80433">MENDQCAKTFRSRGVGCLMTSCCMVLASLWSAQSEQICDNITHNVTYTNYAITKRQTMNNQVYCEAHEPPPPDTSQETEEKNAELFELLERLQGHRIDDQRFDMASLIKGPDFLDLLLKHQSRRLEDQRCYLPLPSPSSQGHPPYPMVAVARGGGYWVEGFGCTGDVQREGGVGLETVDWDTISTDEEKTSSSTESLHQFGLGTAMDPDHEALCFRKEFFGKEHFSYYAHDDVLGPVVMSIRLEPHSTAEHINVILRLRSGTRHKVVEPTELPTPSYLAKVLCEDLTTDKFYPVLSLKGSEMIMAYDEHTLTSCFKFGLIYQKFGQTSEEELFGNASHGPALDEFLDFIGHRVQLKDFAGFRGGLDTLHCQTGVESVYTVFRGKEVMFHVSTLLPHTSGDPQQLQKKRHIGNDIVTIVFQEENTPFMPNIIASHFLHCFIVIQPINPNTDHTSYKVCVTARADVPRFGPDLQVYTFAKGPEFRELLLMKLINAELACYRSNKFAKLGERTRSSLLESLYNDLQKKNTELTTLPALVGSRPEGSRLIDSMRRAFSSKGRSQSTESGTVSTRRPNSTPAPLPSVGEDEKSPLSPVVKSPSAPPSLARHFPASQDRSPGYSQTSHLNSLDWTGAPCGVSASCHKEQAAGLHGQAGEKRSDSASTAETVDSAFSEVPDLEERHIFLSTTEAAFDTILGEMERLRAEIHRVRTRRQELVQQSLTGN</sequence>
<dbReference type="Gene3D" id="3.40.50.11210">
    <property type="entry name" value="Rap/Ran-GAP"/>
    <property type="match status" value="1"/>
</dbReference>
<comment type="caution">
    <text evidence="5">The sequence shown here is derived from an EMBL/GenBank/DDBJ whole genome shotgun (WGS) entry which is preliminary data.</text>
</comment>
<feature type="non-terminal residue" evidence="5">
    <location>
        <position position="721"/>
    </location>
</feature>
<dbReference type="PANTHER" id="PTHR15711">
    <property type="entry name" value="RAP GTPASE-ACTIVATING PROTEIN"/>
    <property type="match status" value="1"/>
</dbReference>
<evidence type="ECO:0000256" key="3">
    <source>
        <dbReference type="SAM" id="SignalP"/>
    </source>
</evidence>
<dbReference type="Gene3D" id="1.25.40.10">
    <property type="entry name" value="Tetratricopeptide repeat domain"/>
    <property type="match status" value="1"/>
</dbReference>
<dbReference type="PANTHER" id="PTHR15711:SF32">
    <property type="entry name" value="RAP GTPASE ACTIVATING PROTEIN 1, ISOFORM H"/>
    <property type="match status" value="1"/>
</dbReference>
<dbReference type="Pfam" id="PF02145">
    <property type="entry name" value="Rap_GAP"/>
    <property type="match status" value="1"/>
</dbReference>
<feature type="region of interest" description="Disordered" evidence="2">
    <location>
        <begin position="551"/>
        <end position="623"/>
    </location>
</feature>
<reference evidence="5 6" key="1">
    <citation type="journal article" date="2023" name="Sci. Data">
        <title>Genome assembly of the Korean intertidal mud-creeper Batillaria attramentaria.</title>
        <authorList>
            <person name="Patra A.K."/>
            <person name="Ho P.T."/>
            <person name="Jun S."/>
            <person name="Lee S.J."/>
            <person name="Kim Y."/>
            <person name="Won Y.J."/>
        </authorList>
    </citation>
    <scope>NUCLEOTIDE SEQUENCE [LARGE SCALE GENOMIC DNA]</scope>
    <source>
        <strain evidence="5">Wonlab-2016</strain>
    </source>
</reference>
<dbReference type="AlphaFoldDB" id="A0ABD0JSR0"/>
<evidence type="ECO:0000256" key="2">
    <source>
        <dbReference type="SAM" id="MobiDB-lite"/>
    </source>
</evidence>
<dbReference type="InterPro" id="IPR003109">
    <property type="entry name" value="GoLoco_motif"/>
</dbReference>
<feature type="signal peptide" evidence="3">
    <location>
        <begin position="1"/>
        <end position="34"/>
    </location>
</feature>
<gene>
    <name evidence="5" type="ORF">BaRGS_00030812</name>
</gene>
<feature type="compositionally biased region" description="Polar residues" evidence="2">
    <location>
        <begin position="556"/>
        <end position="576"/>
    </location>
</feature>
<evidence type="ECO:0000256" key="1">
    <source>
        <dbReference type="ARBA" id="ARBA00022468"/>
    </source>
</evidence>
<dbReference type="Pfam" id="PF02188">
    <property type="entry name" value="GoLoco"/>
    <property type="match status" value="1"/>
</dbReference>
<keyword evidence="3" id="KW-0732">Signal</keyword>
<evidence type="ECO:0000259" key="4">
    <source>
        <dbReference type="PROSITE" id="PS50085"/>
    </source>
</evidence>
<dbReference type="EMBL" id="JACVVK020000338">
    <property type="protein sequence ID" value="KAK7477903.1"/>
    <property type="molecule type" value="Genomic_DNA"/>
</dbReference>
<dbReference type="InterPro" id="IPR000331">
    <property type="entry name" value="Rap/Ran_GAP_dom"/>
</dbReference>
<dbReference type="GO" id="GO:0005096">
    <property type="term" value="F:GTPase activator activity"/>
    <property type="evidence" value="ECO:0007669"/>
    <property type="project" value="UniProtKB-KW"/>
</dbReference>
<keyword evidence="6" id="KW-1185">Reference proteome</keyword>
<dbReference type="InterPro" id="IPR011990">
    <property type="entry name" value="TPR-like_helical_dom_sf"/>
</dbReference>
<dbReference type="PROSITE" id="PS50085">
    <property type="entry name" value="RAPGAP"/>
    <property type="match status" value="1"/>
</dbReference>
<feature type="domain" description="Rap-GAP" evidence="4">
    <location>
        <begin position="303"/>
        <end position="518"/>
    </location>
</feature>